<dbReference type="Pfam" id="PF03448">
    <property type="entry name" value="MgtE_N"/>
    <property type="match status" value="1"/>
</dbReference>
<feature type="transmembrane region" description="Helical" evidence="9">
    <location>
        <begin position="303"/>
        <end position="323"/>
    </location>
</feature>
<dbReference type="GO" id="GO:0046872">
    <property type="term" value="F:metal ion binding"/>
    <property type="evidence" value="ECO:0007669"/>
    <property type="project" value="UniProtKB-KW"/>
</dbReference>
<evidence type="ECO:0000259" key="10">
    <source>
        <dbReference type="PROSITE" id="PS51371"/>
    </source>
</evidence>
<evidence type="ECO:0000256" key="8">
    <source>
        <dbReference type="PROSITE-ProRule" id="PRU00703"/>
    </source>
</evidence>
<dbReference type="GO" id="GO:0015095">
    <property type="term" value="F:magnesium ion transmembrane transporter activity"/>
    <property type="evidence" value="ECO:0007669"/>
    <property type="project" value="UniProtKB-UniRule"/>
</dbReference>
<dbReference type="SUPFAM" id="SSF54631">
    <property type="entry name" value="CBS-domain pair"/>
    <property type="match status" value="1"/>
</dbReference>
<dbReference type="PANTHER" id="PTHR43773">
    <property type="entry name" value="MAGNESIUM TRANSPORTER MGTE"/>
    <property type="match status" value="1"/>
</dbReference>
<name>A0A285NHA9_9HYPH</name>
<feature type="domain" description="CBS" evidence="10">
    <location>
        <begin position="222"/>
        <end position="278"/>
    </location>
</feature>
<feature type="transmembrane region" description="Helical" evidence="9">
    <location>
        <begin position="442"/>
        <end position="465"/>
    </location>
</feature>
<comment type="subcellular location">
    <subcellularLocation>
        <location evidence="9">Cell membrane</location>
        <topology evidence="9">Multi-pass membrane protein</topology>
    </subcellularLocation>
    <subcellularLocation>
        <location evidence="1">Membrane</location>
        <topology evidence="1">Multi-pass membrane protein</topology>
    </subcellularLocation>
</comment>
<dbReference type="AlphaFoldDB" id="A0A285NHA9"/>
<keyword evidence="3 9" id="KW-0813">Transport</keyword>
<dbReference type="SMART" id="SM00116">
    <property type="entry name" value="CBS"/>
    <property type="match status" value="2"/>
</dbReference>
<organism evidence="11 12">
    <name type="scientific">Cohaesibacter gelatinilyticus</name>
    <dbReference type="NCBI Taxonomy" id="372072"/>
    <lineage>
        <taxon>Bacteria</taxon>
        <taxon>Pseudomonadati</taxon>
        <taxon>Pseudomonadota</taxon>
        <taxon>Alphaproteobacteria</taxon>
        <taxon>Hyphomicrobiales</taxon>
        <taxon>Cohaesibacteraceae</taxon>
    </lineage>
</organism>
<dbReference type="RefSeq" id="WP_097152701.1">
    <property type="nucleotide sequence ID" value="NZ_OBEL01000001.1"/>
</dbReference>
<dbReference type="Gene3D" id="1.25.60.10">
    <property type="entry name" value="MgtE N-terminal domain-like"/>
    <property type="match status" value="1"/>
</dbReference>
<dbReference type="Gene3D" id="1.10.357.20">
    <property type="entry name" value="SLC41 divalent cation transporters, integral membrane domain"/>
    <property type="match status" value="1"/>
</dbReference>
<evidence type="ECO:0000256" key="4">
    <source>
        <dbReference type="ARBA" id="ARBA00022692"/>
    </source>
</evidence>
<keyword evidence="8" id="KW-0129">CBS domain</keyword>
<proteinExistence type="inferred from homology"/>
<dbReference type="GO" id="GO:0005886">
    <property type="term" value="C:plasma membrane"/>
    <property type="evidence" value="ECO:0007669"/>
    <property type="project" value="UniProtKB-SubCell"/>
</dbReference>
<evidence type="ECO:0000256" key="6">
    <source>
        <dbReference type="ARBA" id="ARBA00022989"/>
    </source>
</evidence>
<protein>
    <recommendedName>
        <fullName evidence="9">Magnesium transporter MgtE</fullName>
    </recommendedName>
</protein>
<evidence type="ECO:0000256" key="7">
    <source>
        <dbReference type="ARBA" id="ARBA00023136"/>
    </source>
</evidence>
<dbReference type="SUPFAM" id="SSF161093">
    <property type="entry name" value="MgtE membrane domain-like"/>
    <property type="match status" value="1"/>
</dbReference>
<evidence type="ECO:0000256" key="1">
    <source>
        <dbReference type="ARBA" id="ARBA00004141"/>
    </source>
</evidence>
<evidence type="ECO:0000256" key="3">
    <source>
        <dbReference type="ARBA" id="ARBA00022448"/>
    </source>
</evidence>
<evidence type="ECO:0000256" key="2">
    <source>
        <dbReference type="ARBA" id="ARBA00009749"/>
    </source>
</evidence>
<dbReference type="OrthoDB" id="9790355at2"/>
<dbReference type="InterPro" id="IPR000644">
    <property type="entry name" value="CBS_dom"/>
</dbReference>
<comment type="similarity">
    <text evidence="2 9">Belongs to the SLC41A transporter family.</text>
</comment>
<keyword evidence="9" id="KW-0479">Metal-binding</keyword>
<keyword evidence="9" id="KW-1003">Cell membrane</keyword>
<keyword evidence="5 9" id="KW-0460">Magnesium</keyword>
<dbReference type="Proteomes" id="UP000219439">
    <property type="component" value="Unassembled WGS sequence"/>
</dbReference>
<reference evidence="11 12" key="1">
    <citation type="submission" date="2017-09" db="EMBL/GenBank/DDBJ databases">
        <authorList>
            <person name="Ehlers B."/>
            <person name="Leendertz F.H."/>
        </authorList>
    </citation>
    <scope>NUCLEOTIDE SEQUENCE [LARGE SCALE GENOMIC DNA]</scope>
    <source>
        <strain evidence="11 12">DSM 18289</strain>
    </source>
</reference>
<keyword evidence="6 9" id="KW-1133">Transmembrane helix</keyword>
<feature type="transmembrane region" description="Helical" evidence="9">
    <location>
        <begin position="329"/>
        <end position="356"/>
    </location>
</feature>
<evidence type="ECO:0000313" key="11">
    <source>
        <dbReference type="EMBL" id="SNZ08303.1"/>
    </source>
</evidence>
<sequence>MRSDNPAEIALSNDLEVRDERGLIAQDYFDQVEAAIEQRDRELLLELTQDLHEADMGDLIEAFGPRDRQDFLDLLAEDFDFSALTELDDSLRLKIVDALPNEVVAEGVKELDSDDAVIILEDMEEEDREEILAQLPVMDRIQLKRSLDFPEDSAGRRMQTEFIAVAPFWTVGQTIDYMRETIDLPDEFNQIFVIDPAHRLLGSVSLDTLLRSRRPTKITEIMDETRHYVTAEEDQEEVSRLFERYDLLSAAVVDESERLVGVLTIDDIVDVIHEEAEEDIKRLGGVGDEEITDTVIETVRSRFTWLAVNLLTAILASWVIALFDSTIEQMVALAVLMPIVASMGGNAATQTMTVAVRALATQEIDSFNMMRVVSREVLVALLNGAAFAVLVGAIAGFWFENFDLGLVIGAALVINLFFAGLSGILIPLGLEKLGADPAVASSVFITTVTDVVGFFAFLGLAAWWFGLV</sequence>
<keyword evidence="4 9" id="KW-0812">Transmembrane</keyword>
<accession>A0A285NHA9</accession>
<dbReference type="PROSITE" id="PS51371">
    <property type="entry name" value="CBS"/>
    <property type="match status" value="1"/>
</dbReference>
<dbReference type="InterPro" id="IPR006667">
    <property type="entry name" value="SLC41_membr_dom"/>
</dbReference>
<dbReference type="SUPFAM" id="SSF158791">
    <property type="entry name" value="MgtE N-terminal domain-like"/>
    <property type="match status" value="1"/>
</dbReference>
<feature type="transmembrane region" description="Helical" evidence="9">
    <location>
        <begin position="377"/>
        <end position="399"/>
    </location>
</feature>
<feature type="transmembrane region" description="Helical" evidence="9">
    <location>
        <begin position="405"/>
        <end position="430"/>
    </location>
</feature>
<dbReference type="SMART" id="SM00924">
    <property type="entry name" value="MgtE_N"/>
    <property type="match status" value="1"/>
</dbReference>
<dbReference type="CDD" id="cd04606">
    <property type="entry name" value="CBS_pair_Mg_transporter"/>
    <property type="match status" value="1"/>
</dbReference>
<dbReference type="InterPro" id="IPR006668">
    <property type="entry name" value="Mg_transptr_MgtE_intracell_dom"/>
</dbReference>
<gene>
    <name evidence="11" type="ORF">SAMN06265368_1555</name>
</gene>
<dbReference type="NCBIfam" id="TIGR00400">
    <property type="entry name" value="mgtE"/>
    <property type="match status" value="1"/>
</dbReference>
<keyword evidence="12" id="KW-1185">Reference proteome</keyword>
<dbReference type="PANTHER" id="PTHR43773:SF1">
    <property type="entry name" value="MAGNESIUM TRANSPORTER MGTE"/>
    <property type="match status" value="1"/>
</dbReference>
<comment type="function">
    <text evidence="9">Acts as a magnesium transporter.</text>
</comment>
<dbReference type="InterPro" id="IPR006669">
    <property type="entry name" value="MgtE_transporter"/>
</dbReference>
<keyword evidence="7 9" id="KW-0472">Membrane</keyword>
<evidence type="ECO:0000256" key="5">
    <source>
        <dbReference type="ARBA" id="ARBA00022842"/>
    </source>
</evidence>
<dbReference type="Pfam" id="PF01769">
    <property type="entry name" value="MgtE"/>
    <property type="match status" value="1"/>
</dbReference>
<comment type="subunit">
    <text evidence="9">Homodimer.</text>
</comment>
<dbReference type="Pfam" id="PF00571">
    <property type="entry name" value="CBS"/>
    <property type="match status" value="2"/>
</dbReference>
<dbReference type="InterPro" id="IPR038076">
    <property type="entry name" value="MgtE_N_sf"/>
</dbReference>
<dbReference type="EMBL" id="OBEL01000001">
    <property type="protein sequence ID" value="SNZ08303.1"/>
    <property type="molecule type" value="Genomic_DNA"/>
</dbReference>
<dbReference type="InterPro" id="IPR036739">
    <property type="entry name" value="SLC41_membr_dom_sf"/>
</dbReference>
<evidence type="ECO:0000256" key="9">
    <source>
        <dbReference type="RuleBase" id="RU362011"/>
    </source>
</evidence>
<evidence type="ECO:0000313" key="12">
    <source>
        <dbReference type="Proteomes" id="UP000219439"/>
    </source>
</evidence>
<dbReference type="Gene3D" id="3.10.580.10">
    <property type="entry name" value="CBS-domain"/>
    <property type="match status" value="1"/>
</dbReference>
<dbReference type="InterPro" id="IPR046342">
    <property type="entry name" value="CBS_dom_sf"/>
</dbReference>